<evidence type="ECO:0000313" key="2">
    <source>
        <dbReference type="EMBL" id="TKB96484.1"/>
    </source>
</evidence>
<keyword evidence="3" id="KW-1185">Reference proteome</keyword>
<dbReference type="OrthoDB" id="794403at2"/>
<name>A0A4U1BUV3_9SPHI</name>
<feature type="chain" id="PRO_5020400442" description="Lipoprotein" evidence="1">
    <location>
        <begin position="20"/>
        <end position="153"/>
    </location>
</feature>
<protein>
    <recommendedName>
        <fullName evidence="4">Lipoprotein</fullName>
    </recommendedName>
</protein>
<proteinExistence type="predicted"/>
<feature type="signal peptide" evidence="1">
    <location>
        <begin position="1"/>
        <end position="19"/>
    </location>
</feature>
<dbReference type="AlphaFoldDB" id="A0A4U1BUV3"/>
<reference evidence="2 3" key="1">
    <citation type="submission" date="2019-04" db="EMBL/GenBank/DDBJ databases">
        <title>Pedobacter sp. AR-2-6 sp. nov., isolated from Arctic soil.</title>
        <authorList>
            <person name="Dahal R.H."/>
            <person name="Kim D.-U."/>
        </authorList>
    </citation>
    <scope>NUCLEOTIDE SEQUENCE [LARGE SCALE GENOMIC DNA]</scope>
    <source>
        <strain evidence="2 3">AR-2-6</strain>
    </source>
</reference>
<dbReference type="EMBL" id="SWBO01000018">
    <property type="protein sequence ID" value="TKB96484.1"/>
    <property type="molecule type" value="Genomic_DNA"/>
</dbReference>
<evidence type="ECO:0008006" key="4">
    <source>
        <dbReference type="Google" id="ProtNLM"/>
    </source>
</evidence>
<evidence type="ECO:0000256" key="1">
    <source>
        <dbReference type="SAM" id="SignalP"/>
    </source>
</evidence>
<organism evidence="2 3">
    <name type="scientific">Pedobacter cryotolerans</name>
    <dbReference type="NCBI Taxonomy" id="2571270"/>
    <lineage>
        <taxon>Bacteria</taxon>
        <taxon>Pseudomonadati</taxon>
        <taxon>Bacteroidota</taxon>
        <taxon>Sphingobacteriia</taxon>
        <taxon>Sphingobacteriales</taxon>
        <taxon>Sphingobacteriaceae</taxon>
        <taxon>Pedobacter</taxon>
    </lineage>
</organism>
<evidence type="ECO:0000313" key="3">
    <source>
        <dbReference type="Proteomes" id="UP000310477"/>
    </source>
</evidence>
<keyword evidence="1" id="KW-0732">Signal</keyword>
<dbReference type="PROSITE" id="PS51257">
    <property type="entry name" value="PROKAR_LIPOPROTEIN"/>
    <property type="match status" value="1"/>
</dbReference>
<sequence>MKKIILPLVLVTLIFTACQSESNQESIDSTLTSEKVNISETYCYSFIKNNDTAKLNFINTNGITTGELSYHLYQKDKNKGIIEGEMKGDTLIVDYTFDSEGSESVREVVFLKRNNQLIEGFGDVEEKDGKTVFKDKSKLIFGNSIVFKKVDCQ</sequence>
<dbReference type="Proteomes" id="UP000310477">
    <property type="component" value="Unassembled WGS sequence"/>
</dbReference>
<dbReference type="RefSeq" id="WP_136878502.1">
    <property type="nucleotide sequence ID" value="NZ_SWBO01000018.1"/>
</dbReference>
<comment type="caution">
    <text evidence="2">The sequence shown here is derived from an EMBL/GenBank/DDBJ whole genome shotgun (WGS) entry which is preliminary data.</text>
</comment>
<gene>
    <name evidence="2" type="ORF">FA045_18155</name>
</gene>
<accession>A0A4U1BUV3</accession>